<evidence type="ECO:0000256" key="3">
    <source>
        <dbReference type="ARBA" id="ARBA00022692"/>
    </source>
</evidence>
<evidence type="ECO:0000256" key="2">
    <source>
        <dbReference type="ARBA" id="ARBA00022448"/>
    </source>
</evidence>
<dbReference type="Proteomes" id="UP000060487">
    <property type="component" value="Unassembled WGS sequence"/>
</dbReference>
<feature type="domain" description="Ferric oxidoreductase" evidence="8">
    <location>
        <begin position="72"/>
        <end position="175"/>
    </location>
</feature>
<feature type="transmembrane region" description="Helical" evidence="7">
    <location>
        <begin position="192"/>
        <end position="211"/>
    </location>
</feature>
<keyword evidence="3 7" id="KW-0812">Transmembrane</keyword>
<dbReference type="Pfam" id="PF01794">
    <property type="entry name" value="Ferric_reduct"/>
    <property type="match status" value="1"/>
</dbReference>
<feature type="transmembrane region" description="Helical" evidence="7">
    <location>
        <begin position="28"/>
        <end position="48"/>
    </location>
</feature>
<feature type="transmembrane region" description="Helical" evidence="7">
    <location>
        <begin position="97"/>
        <end position="115"/>
    </location>
</feature>
<comment type="subcellular location">
    <subcellularLocation>
        <location evidence="1">Membrane</location>
        <topology evidence="1">Multi-pass membrane protein</topology>
    </subcellularLocation>
</comment>
<keyword evidence="10" id="KW-1185">Reference proteome</keyword>
<protein>
    <submittedName>
        <fullName evidence="9">Sulfite oxidase</fullName>
    </submittedName>
</protein>
<keyword evidence="2" id="KW-0813">Transport</keyword>
<keyword evidence="5" id="KW-0408">Iron</keyword>
<name>A0ABR5SIC8_9BACT</name>
<dbReference type="InterPro" id="IPR022837">
    <property type="entry name" value="MsrQ-like"/>
</dbReference>
<dbReference type="InterPro" id="IPR013130">
    <property type="entry name" value="Fe3_Rdtase_TM_dom"/>
</dbReference>
<gene>
    <name evidence="9" type="ORF">ASN18_2105</name>
</gene>
<feature type="transmembrane region" description="Helical" evidence="7">
    <location>
        <begin position="68"/>
        <end position="85"/>
    </location>
</feature>
<evidence type="ECO:0000256" key="6">
    <source>
        <dbReference type="ARBA" id="ARBA00023136"/>
    </source>
</evidence>
<dbReference type="PANTHER" id="PTHR36964">
    <property type="entry name" value="PROTEIN-METHIONINE-SULFOXIDE REDUCTASE HEME-BINDING SUBUNIT MSRQ"/>
    <property type="match status" value="1"/>
</dbReference>
<feature type="transmembrane region" description="Helical" evidence="7">
    <location>
        <begin position="168"/>
        <end position="186"/>
    </location>
</feature>
<evidence type="ECO:0000256" key="1">
    <source>
        <dbReference type="ARBA" id="ARBA00004141"/>
    </source>
</evidence>
<feature type="transmembrane region" description="Helical" evidence="7">
    <location>
        <begin position="135"/>
        <end position="156"/>
    </location>
</feature>
<evidence type="ECO:0000313" key="10">
    <source>
        <dbReference type="Proteomes" id="UP000060487"/>
    </source>
</evidence>
<proteinExistence type="predicted"/>
<comment type="caution">
    <text evidence="9">The sequence shown here is derived from an EMBL/GenBank/DDBJ whole genome shotgun (WGS) entry which is preliminary data.</text>
</comment>
<organism evidence="9 10">
    <name type="scientific">Candidatus Magnetominusculus xianensis</name>
    <dbReference type="NCBI Taxonomy" id="1748249"/>
    <lineage>
        <taxon>Bacteria</taxon>
        <taxon>Pseudomonadati</taxon>
        <taxon>Nitrospirota</taxon>
        <taxon>Nitrospiria</taxon>
        <taxon>Nitrospirales</taxon>
        <taxon>Nitrospiraceae</taxon>
        <taxon>Candidatus Magnetominusculus</taxon>
    </lineage>
</organism>
<dbReference type="EMBL" id="LNQR01000071">
    <property type="protein sequence ID" value="KWT84001.1"/>
    <property type="molecule type" value="Genomic_DNA"/>
</dbReference>
<evidence type="ECO:0000256" key="4">
    <source>
        <dbReference type="ARBA" id="ARBA00022989"/>
    </source>
</evidence>
<evidence type="ECO:0000259" key="8">
    <source>
        <dbReference type="Pfam" id="PF01794"/>
    </source>
</evidence>
<reference evidence="9 10" key="1">
    <citation type="submission" date="2015-11" db="EMBL/GenBank/DDBJ databases">
        <authorList>
            <person name="Lin W."/>
        </authorList>
    </citation>
    <scope>NUCLEOTIDE SEQUENCE [LARGE SCALE GENOMIC DNA]</scope>
    <source>
        <strain evidence="9 10">HCH-1</strain>
    </source>
</reference>
<dbReference type="PANTHER" id="PTHR36964:SF1">
    <property type="entry name" value="PROTEIN-METHIONINE-SULFOXIDE REDUCTASE HEME-BINDING SUBUNIT MSRQ"/>
    <property type="match status" value="1"/>
</dbReference>
<evidence type="ECO:0000313" key="9">
    <source>
        <dbReference type="EMBL" id="KWT84001.1"/>
    </source>
</evidence>
<accession>A0ABR5SIC8</accession>
<sequence>MPNRWLRFTLEWTCVRISKTPNYVITKIRGSATVLLFLAPCAYLVWAGLTARLGANPVEKVIHITGDWALNFLILAIASRTLLNLSYLRWIALYHKASGRAAFLYATLHVLTYAAAEHNFSVSEILVDAATHTRIIFGTLAYASITAAVVMMGPVIIKRISYERLRGLHKAAVYTAATTSAIHYVWLVKKDIRTPLIYGAVIAVLAAHRVITKITEGKRPA</sequence>
<keyword evidence="4 7" id="KW-1133">Transmembrane helix</keyword>
<keyword evidence="6 7" id="KW-0472">Membrane</keyword>
<evidence type="ECO:0000256" key="5">
    <source>
        <dbReference type="ARBA" id="ARBA00023004"/>
    </source>
</evidence>
<evidence type="ECO:0000256" key="7">
    <source>
        <dbReference type="SAM" id="Phobius"/>
    </source>
</evidence>